<keyword evidence="5" id="KW-1185">Reference proteome</keyword>
<dbReference type="CDD" id="cd19963">
    <property type="entry name" value="PBP1_BMP-like"/>
    <property type="match status" value="1"/>
</dbReference>
<name>A0ABT7SCK4_9CELL</name>
<accession>A0ABT7SCK4</accession>
<evidence type="ECO:0000313" key="5">
    <source>
        <dbReference type="Proteomes" id="UP001529338"/>
    </source>
</evidence>
<dbReference type="PANTHER" id="PTHR43208:SF1">
    <property type="entry name" value="ABC TRANSPORTER SUBSTRATE-BINDING PROTEIN"/>
    <property type="match status" value="1"/>
</dbReference>
<dbReference type="PROSITE" id="PS51257">
    <property type="entry name" value="PROKAR_LIPOPROTEIN"/>
    <property type="match status" value="1"/>
</dbReference>
<evidence type="ECO:0000259" key="3">
    <source>
        <dbReference type="Pfam" id="PF02608"/>
    </source>
</evidence>
<proteinExistence type="predicted"/>
<sequence>MIKRSFLRAAGAVGLATSIAALGACASSGTGSSGTSGSSGSSTGSSFTAGFVMVGSTKDAGYNEAVADAAEKVKKDLGIKVLTAEQIPENSNVTQTMQAMVDKGAKVIFATSYGYLPYAQKFAESHPDVVVLHQGGFVTSAFPANFGTYWGESYDPVSLGGMAAGGATQSHKLGFIYAFPIAQTLANINGFELGAQQVDPTATTYVETTSSWCDPVKQKQAVSSLIGQGVDVISDHQDCQATILQAVKTAGKKFVGYHYDAQSLYPEGWLTGSAWNWAPLYENEIKAVQGGTFKGSEYNANWVGSFAKGNNPIELASIGSSVSAEVKSKIEAAEEALKKPDASPFVGPISCQDGTVLVPAGHKATYEEVNSWSCLVKGVVGELPKSNG</sequence>
<dbReference type="InterPro" id="IPR052910">
    <property type="entry name" value="ABC-Purine-Binding"/>
</dbReference>
<dbReference type="Gene3D" id="3.40.50.2300">
    <property type="match status" value="2"/>
</dbReference>
<feature type="signal peptide" evidence="2">
    <location>
        <begin position="1"/>
        <end position="26"/>
    </location>
</feature>
<reference evidence="4 5" key="1">
    <citation type="submission" date="2023-06" db="EMBL/GenBank/DDBJ databases">
        <title>Cellulomonas sp. MW4 Whole genome sequence.</title>
        <authorList>
            <person name="Park S."/>
        </authorList>
    </citation>
    <scope>NUCLEOTIDE SEQUENCE [LARGE SCALE GENOMIC DNA]</scope>
    <source>
        <strain evidence="4 5">MW4</strain>
    </source>
</reference>
<dbReference type="Pfam" id="PF02608">
    <property type="entry name" value="Bmp"/>
    <property type="match status" value="1"/>
</dbReference>
<dbReference type="InterPro" id="IPR003760">
    <property type="entry name" value="PnrA-like"/>
</dbReference>
<evidence type="ECO:0000256" key="2">
    <source>
        <dbReference type="SAM" id="SignalP"/>
    </source>
</evidence>
<gene>
    <name evidence="4" type="ORF">QRT04_03140</name>
</gene>
<keyword evidence="1 2" id="KW-0732">Signal</keyword>
<feature type="domain" description="ABC transporter substrate-binding protein PnrA-like" evidence="3">
    <location>
        <begin position="49"/>
        <end position="297"/>
    </location>
</feature>
<evidence type="ECO:0000256" key="1">
    <source>
        <dbReference type="ARBA" id="ARBA00022729"/>
    </source>
</evidence>
<dbReference type="Proteomes" id="UP001529338">
    <property type="component" value="Unassembled WGS sequence"/>
</dbReference>
<dbReference type="RefSeq" id="WP_289453437.1">
    <property type="nucleotide sequence ID" value="NZ_JAUCGQ010000001.1"/>
</dbReference>
<organism evidence="4 5">
    <name type="scientific">Cellulomonas alba</name>
    <dbReference type="NCBI Taxonomy" id="3053467"/>
    <lineage>
        <taxon>Bacteria</taxon>
        <taxon>Bacillati</taxon>
        <taxon>Actinomycetota</taxon>
        <taxon>Actinomycetes</taxon>
        <taxon>Micrococcales</taxon>
        <taxon>Cellulomonadaceae</taxon>
        <taxon>Cellulomonas</taxon>
    </lineage>
</organism>
<dbReference type="EMBL" id="JAUCGQ010000001">
    <property type="protein sequence ID" value="MDM7853917.1"/>
    <property type="molecule type" value="Genomic_DNA"/>
</dbReference>
<evidence type="ECO:0000313" key="4">
    <source>
        <dbReference type="EMBL" id="MDM7853917.1"/>
    </source>
</evidence>
<feature type="chain" id="PRO_5046665668" evidence="2">
    <location>
        <begin position="27"/>
        <end position="388"/>
    </location>
</feature>
<protein>
    <submittedName>
        <fullName evidence="4">BMP family ABC transporter substrate-binding protein</fullName>
    </submittedName>
</protein>
<dbReference type="PANTHER" id="PTHR43208">
    <property type="entry name" value="ABC TRANSPORTER SUBSTRATE-BINDING PROTEIN"/>
    <property type="match status" value="1"/>
</dbReference>
<comment type="caution">
    <text evidence="4">The sequence shown here is derived from an EMBL/GenBank/DDBJ whole genome shotgun (WGS) entry which is preliminary data.</text>
</comment>